<dbReference type="Pfam" id="PF13509">
    <property type="entry name" value="S1_2"/>
    <property type="match status" value="1"/>
</dbReference>
<dbReference type="Gene3D" id="2.40.50.140">
    <property type="entry name" value="Nucleic acid-binding proteins"/>
    <property type="match status" value="2"/>
</dbReference>
<dbReference type="InterPro" id="IPR048587">
    <property type="entry name" value="CvfB_S1_3rd"/>
</dbReference>
<dbReference type="Pfam" id="PF21191">
    <property type="entry name" value="CvfB_1st"/>
    <property type="match status" value="1"/>
</dbReference>
<dbReference type="PANTHER" id="PTHR37296">
    <property type="entry name" value="CONSERVED VIRULENCE FACTOR B"/>
    <property type="match status" value="1"/>
</dbReference>
<dbReference type="Pfam" id="PF21543">
    <property type="entry name" value="CvfB_2nd"/>
    <property type="match status" value="1"/>
</dbReference>
<reference evidence="4" key="1">
    <citation type="submission" date="2016-02" db="EMBL/GenBank/DDBJ databases">
        <authorList>
            <person name="Dunlap C."/>
        </authorList>
    </citation>
    <scope>NUCLEOTIDE SEQUENCE [LARGE SCALE GENOMIC DNA]</scope>
    <source>
        <strain evidence="4">NRRL B-41092</strain>
    </source>
</reference>
<evidence type="ECO:0000313" key="4">
    <source>
        <dbReference type="Proteomes" id="UP000075430"/>
    </source>
</evidence>
<comment type="caution">
    <text evidence="3">The sequence shown here is derived from an EMBL/GenBank/DDBJ whole genome shotgun (WGS) entry which is preliminary data.</text>
</comment>
<dbReference type="AlphaFoldDB" id="A0A150F700"/>
<dbReference type="InterPro" id="IPR036388">
    <property type="entry name" value="WH-like_DNA-bd_sf"/>
</dbReference>
<dbReference type="EMBL" id="LSBA01000016">
    <property type="protein sequence ID" value="KXZ18861.1"/>
    <property type="molecule type" value="Genomic_DNA"/>
</dbReference>
<dbReference type="InterPro" id="IPR048588">
    <property type="entry name" value="CvfB_S1_2nd"/>
</dbReference>
<protein>
    <recommendedName>
        <fullName evidence="2">S1 motif domain-containing protein</fullName>
    </recommendedName>
</protein>
<sequence>MRPGQQLTLSIDHQTDFGYFLTDGEDTVLLHNSEITEDIEDKDEVEVFIYVDSQERLAATMKKPLISFYDYGWVEVTDKVEDMGVFVDVGLSKDALVATEHLPPYESVWPQKGDRLYCMLKVTNRGRMFAKPAPEDIISELFTDAGEEMMNKELTGTVYRLIASGSFIITDEGIRGFIHPTERKEEPRLGSRVTGRVIQVKEDGSVNMSLLPRKQDALSVDAEEILTYLRSRNGAMPYGDKSHPDDIRERFNLSKAAFKRALGHLMKTGRVYQENGWTYEKQ</sequence>
<dbReference type="STRING" id="1793963.AXI58_16045"/>
<dbReference type="SMART" id="SM00316">
    <property type="entry name" value="S1"/>
    <property type="match status" value="2"/>
</dbReference>
<dbReference type="InterPro" id="IPR039566">
    <property type="entry name" value="CvfB_S1_st"/>
</dbReference>
<dbReference type="Pfam" id="PF17783">
    <property type="entry name" value="WHD_CvfB"/>
    <property type="match status" value="1"/>
</dbReference>
<dbReference type="InterPro" id="IPR012340">
    <property type="entry name" value="NA-bd_OB-fold"/>
</dbReference>
<gene>
    <name evidence="3" type="ORF">AXI58_16045</name>
</gene>
<dbReference type="Gene3D" id="1.10.10.10">
    <property type="entry name" value="Winged helix-like DNA-binding domain superfamily/Winged helix DNA-binding domain"/>
    <property type="match status" value="1"/>
</dbReference>
<dbReference type="Proteomes" id="UP000075430">
    <property type="component" value="Unassembled WGS sequence"/>
</dbReference>
<dbReference type="PANTHER" id="PTHR37296:SF1">
    <property type="entry name" value="CONSERVED VIRULENCE FACTOR B"/>
    <property type="match status" value="1"/>
</dbReference>
<evidence type="ECO:0000259" key="2">
    <source>
        <dbReference type="PROSITE" id="PS50126"/>
    </source>
</evidence>
<dbReference type="RefSeq" id="WP_061521781.1">
    <property type="nucleotide sequence ID" value="NZ_JARLZY010000001.1"/>
</dbReference>
<dbReference type="CDD" id="cd00164">
    <property type="entry name" value="S1_like"/>
    <property type="match status" value="1"/>
</dbReference>
<evidence type="ECO:0000313" key="3">
    <source>
        <dbReference type="EMBL" id="KXZ18861.1"/>
    </source>
</evidence>
<proteinExistence type="inferred from homology"/>
<dbReference type="InterPro" id="IPR040764">
    <property type="entry name" value="CvfB_WH"/>
</dbReference>
<evidence type="ECO:0000256" key="1">
    <source>
        <dbReference type="PIRNR" id="PIRNR012524"/>
    </source>
</evidence>
<name>A0A150F700_9BACI</name>
<dbReference type="OrthoDB" id="9801597at2"/>
<dbReference type="GO" id="GO:0003676">
    <property type="term" value="F:nucleic acid binding"/>
    <property type="evidence" value="ECO:0007669"/>
    <property type="project" value="InterPro"/>
</dbReference>
<accession>A0A150F700</accession>
<dbReference type="PROSITE" id="PS50126">
    <property type="entry name" value="S1"/>
    <property type="match status" value="1"/>
</dbReference>
<dbReference type="PIRSF" id="PIRSF012524">
    <property type="entry name" value="YitL_S1"/>
    <property type="match status" value="1"/>
</dbReference>
<feature type="domain" description="S1 motif" evidence="2">
    <location>
        <begin position="151"/>
        <end position="211"/>
    </location>
</feature>
<keyword evidence="4" id="KW-1185">Reference proteome</keyword>
<dbReference type="InterPro" id="IPR014464">
    <property type="entry name" value="CvfB_fam"/>
</dbReference>
<organism evidence="3 4">
    <name type="scientific">Bacillus nakamurai</name>
    <dbReference type="NCBI Taxonomy" id="1793963"/>
    <lineage>
        <taxon>Bacteria</taxon>
        <taxon>Bacillati</taxon>
        <taxon>Bacillota</taxon>
        <taxon>Bacilli</taxon>
        <taxon>Bacillales</taxon>
        <taxon>Bacillaceae</taxon>
        <taxon>Bacillus</taxon>
    </lineage>
</organism>
<dbReference type="InterPro" id="IPR003029">
    <property type="entry name" value="S1_domain"/>
</dbReference>
<comment type="similarity">
    <text evidence="1">Belongs to the CvfB family.</text>
</comment>